<feature type="domain" description="SPOR" evidence="2">
    <location>
        <begin position="222"/>
        <end position="309"/>
    </location>
</feature>
<keyword evidence="1" id="KW-1133">Transmembrane helix</keyword>
<dbReference type="InterPro" id="IPR036680">
    <property type="entry name" value="SPOR-like_sf"/>
</dbReference>
<dbReference type="Gene3D" id="3.30.70.1070">
    <property type="entry name" value="Sporulation related repeat"/>
    <property type="match status" value="1"/>
</dbReference>
<keyword evidence="4" id="KW-1185">Reference proteome</keyword>
<reference evidence="3 4" key="1">
    <citation type="submission" date="2019-03" db="EMBL/GenBank/DDBJ databases">
        <title>Genomic Encyclopedia of Type Strains, Phase IV (KMG-IV): sequencing the most valuable type-strain genomes for metagenomic binning, comparative biology and taxonomic classification.</title>
        <authorList>
            <person name="Goeker M."/>
        </authorList>
    </citation>
    <scope>NUCLEOTIDE SEQUENCE [LARGE SCALE GENOMIC DNA]</scope>
    <source>
        <strain evidence="3 4">DSM 4868</strain>
    </source>
</reference>
<gene>
    <name evidence="3" type="ORF">EV655_104179</name>
</gene>
<dbReference type="EMBL" id="SLWW01000004">
    <property type="protein sequence ID" value="TCO72491.1"/>
    <property type="molecule type" value="Genomic_DNA"/>
</dbReference>
<dbReference type="OrthoDB" id="8479416at2"/>
<proteinExistence type="predicted"/>
<organism evidence="3 4">
    <name type="scientific">Rhodovulum euryhalinum</name>
    <dbReference type="NCBI Taxonomy" id="35805"/>
    <lineage>
        <taxon>Bacteria</taxon>
        <taxon>Pseudomonadati</taxon>
        <taxon>Pseudomonadota</taxon>
        <taxon>Alphaproteobacteria</taxon>
        <taxon>Rhodobacterales</taxon>
        <taxon>Paracoccaceae</taxon>
        <taxon>Rhodovulum</taxon>
    </lineage>
</organism>
<sequence length="309" mass="31700">MADIDFDAFGAPGRDGPEPALKTMLHWAGGVVSLSLVAGLCVWGYQIMVRDVSGVPVVRALEGPMRIAPEDPGGQQAEHQGLAVNSVAAEGEAAPPADTLRLAPAPVVLADEDRPVAVLAPAELTAAPDMPADGISAPEPVVAELALSGETARDPVAETGAAPEVTAEEEIVSLVALPRGALSHSPRPIARPDNVDLAAQAAIAAASAALAPRDTADLAGADVIAGTALVQLGAFDNADEARSTWDALAAQGRFAEFFDQKSRVIQETEGGGRTFYRLRAAGFSDMADARRFCAALMAEGADCIPVVAR</sequence>
<evidence type="ECO:0000313" key="3">
    <source>
        <dbReference type="EMBL" id="TCO72491.1"/>
    </source>
</evidence>
<dbReference type="AlphaFoldDB" id="A0A4R2KFM4"/>
<dbReference type="RefSeq" id="WP_132543095.1">
    <property type="nucleotide sequence ID" value="NZ_SLWW01000004.1"/>
</dbReference>
<dbReference type="Proteomes" id="UP000295142">
    <property type="component" value="Unassembled WGS sequence"/>
</dbReference>
<evidence type="ECO:0000313" key="4">
    <source>
        <dbReference type="Proteomes" id="UP000295142"/>
    </source>
</evidence>
<comment type="caution">
    <text evidence="3">The sequence shown here is derived from an EMBL/GenBank/DDBJ whole genome shotgun (WGS) entry which is preliminary data.</text>
</comment>
<dbReference type="GO" id="GO:0042834">
    <property type="term" value="F:peptidoglycan binding"/>
    <property type="evidence" value="ECO:0007669"/>
    <property type="project" value="InterPro"/>
</dbReference>
<dbReference type="InterPro" id="IPR007730">
    <property type="entry name" value="SPOR-like_dom"/>
</dbReference>
<name>A0A4R2KFM4_9RHOB</name>
<dbReference type="Pfam" id="PF05036">
    <property type="entry name" value="SPOR"/>
    <property type="match status" value="1"/>
</dbReference>
<protein>
    <submittedName>
        <fullName evidence="3">Sporulation related protein</fullName>
    </submittedName>
</protein>
<keyword evidence="1" id="KW-0812">Transmembrane</keyword>
<keyword evidence="1" id="KW-0472">Membrane</keyword>
<dbReference type="SUPFAM" id="SSF110997">
    <property type="entry name" value="Sporulation related repeat"/>
    <property type="match status" value="1"/>
</dbReference>
<feature type="transmembrane region" description="Helical" evidence="1">
    <location>
        <begin position="24"/>
        <end position="45"/>
    </location>
</feature>
<dbReference type="PROSITE" id="PS51724">
    <property type="entry name" value="SPOR"/>
    <property type="match status" value="1"/>
</dbReference>
<evidence type="ECO:0000256" key="1">
    <source>
        <dbReference type="SAM" id="Phobius"/>
    </source>
</evidence>
<evidence type="ECO:0000259" key="2">
    <source>
        <dbReference type="PROSITE" id="PS51724"/>
    </source>
</evidence>
<accession>A0A4R2KFM4</accession>